<name>A0A5N5UML0_9EURY</name>
<dbReference type="Proteomes" id="UP000326865">
    <property type="component" value="Unassembled WGS sequence"/>
</dbReference>
<accession>A0A5N5UML0</accession>
<keyword evidence="2" id="KW-0378">Hydrolase</keyword>
<dbReference type="Proteomes" id="UP000326207">
    <property type="component" value="Unassembled WGS sequence"/>
</dbReference>
<dbReference type="PROSITE" id="PS00893">
    <property type="entry name" value="NUDIX_BOX"/>
    <property type="match status" value="1"/>
</dbReference>
<dbReference type="Pfam" id="PF00293">
    <property type="entry name" value="NUDIX"/>
    <property type="match status" value="1"/>
</dbReference>
<accession>A0A5N5U721</accession>
<evidence type="ECO:0000313" key="10">
    <source>
        <dbReference type="Proteomes" id="UP000326865"/>
    </source>
</evidence>
<dbReference type="GO" id="GO:0016787">
    <property type="term" value="F:hydrolase activity"/>
    <property type="evidence" value="ECO:0007669"/>
    <property type="project" value="UniProtKB-KW"/>
</dbReference>
<evidence type="ECO:0000313" key="5">
    <source>
        <dbReference type="EMBL" id="KAB7513886.1"/>
    </source>
</evidence>
<reference evidence="8 9" key="1">
    <citation type="submission" date="2019-10" db="EMBL/GenBank/DDBJ databases">
        <title>Unraveling microbial dark matter from salterns through culturing: the case of the genus Halosegnis.</title>
        <authorList>
            <person name="Duran-Viseras A."/>
            <person name="Andrei A.-S."/>
            <person name="Vera-Gargallo B."/>
            <person name="Ghai R."/>
            <person name="Sanchez-Porro C."/>
            <person name="Ventosa A."/>
        </authorList>
    </citation>
    <scope>NUCLEOTIDE SEQUENCE [LARGE SCALE GENOMIC DNA]</scope>
    <source>
        <strain evidence="6 9">F17-44</strain>
        <strain evidence="5 10">F18-79</strain>
        <strain evidence="7 8">F19-13</strain>
    </source>
</reference>
<gene>
    <name evidence="5" type="ORF">DM867_08820</name>
    <name evidence="6" type="ORF">DMP03_10475</name>
    <name evidence="7" type="ORF">DP108_06785</name>
</gene>
<evidence type="ECO:0000313" key="9">
    <source>
        <dbReference type="Proteomes" id="UP000326302"/>
    </source>
</evidence>
<dbReference type="InterPro" id="IPR015797">
    <property type="entry name" value="NUDIX_hydrolase-like_dom_sf"/>
</dbReference>
<feature type="domain" description="Nudix hydrolase" evidence="4">
    <location>
        <begin position="57"/>
        <end position="183"/>
    </location>
</feature>
<dbReference type="InterPro" id="IPR020084">
    <property type="entry name" value="NUDIX_hydrolase_CS"/>
</dbReference>
<sequence length="183" mass="20824">MEHREGRERADRRRRRPAVVDPDNLIARYDGVRARPDKRETLAPDRWESARTREQNETSWGVGALVETDAGVLLARQGDKWFLPGGMHEHGETHAEGAAREVREETGVTVEITDLLAITEQTFVHAEDGREFAFRFATFRGEPTDTTLATNPGIDGETIDDVAWRETLPDNTFDRELVTRLRD</sequence>
<dbReference type="Proteomes" id="UP000326302">
    <property type="component" value="Unassembled WGS sequence"/>
</dbReference>
<dbReference type="PROSITE" id="PS51462">
    <property type="entry name" value="NUDIX"/>
    <property type="match status" value="1"/>
</dbReference>
<evidence type="ECO:0000313" key="8">
    <source>
        <dbReference type="Proteomes" id="UP000326207"/>
    </source>
</evidence>
<feature type="region of interest" description="Disordered" evidence="3">
    <location>
        <begin position="1"/>
        <end position="20"/>
    </location>
</feature>
<evidence type="ECO:0000256" key="2">
    <source>
        <dbReference type="ARBA" id="ARBA00022801"/>
    </source>
</evidence>
<protein>
    <submittedName>
        <fullName evidence="7">NUDIX domain-containing protein</fullName>
    </submittedName>
</protein>
<keyword evidence="10" id="KW-1185">Reference proteome</keyword>
<evidence type="ECO:0000259" key="4">
    <source>
        <dbReference type="PROSITE" id="PS51462"/>
    </source>
</evidence>
<dbReference type="EMBL" id="QMDY01000003">
    <property type="protein sequence ID" value="KAB7518862.1"/>
    <property type="molecule type" value="Genomic_DNA"/>
</dbReference>
<evidence type="ECO:0000313" key="7">
    <source>
        <dbReference type="EMBL" id="KAB7518862.1"/>
    </source>
</evidence>
<dbReference type="EMBL" id="QKKZ01000003">
    <property type="protein sequence ID" value="KAB7513886.1"/>
    <property type="molecule type" value="Genomic_DNA"/>
</dbReference>
<feature type="compositionally biased region" description="Basic and acidic residues" evidence="3">
    <location>
        <begin position="1"/>
        <end position="11"/>
    </location>
</feature>
<dbReference type="PANTHER" id="PTHR43046:SF14">
    <property type="entry name" value="MUTT_NUDIX FAMILY PROTEIN"/>
    <property type="match status" value="1"/>
</dbReference>
<dbReference type="EMBL" id="QJOW01000004">
    <property type="protein sequence ID" value="KAB7514288.1"/>
    <property type="molecule type" value="Genomic_DNA"/>
</dbReference>
<comment type="caution">
    <text evidence="7">The sequence shown here is derived from an EMBL/GenBank/DDBJ whole genome shotgun (WGS) entry which is preliminary data.</text>
</comment>
<evidence type="ECO:0000256" key="1">
    <source>
        <dbReference type="ARBA" id="ARBA00001946"/>
    </source>
</evidence>
<organism evidence="7 8">
    <name type="scientific">Halosegnis rubeus</name>
    <dbReference type="NCBI Taxonomy" id="2212850"/>
    <lineage>
        <taxon>Archaea</taxon>
        <taxon>Methanobacteriati</taxon>
        <taxon>Methanobacteriota</taxon>
        <taxon>Stenosarchaea group</taxon>
        <taxon>Halobacteria</taxon>
        <taxon>Halobacteriales</taxon>
        <taxon>Natronomonadaceae</taxon>
        <taxon>Halosegnis</taxon>
    </lineage>
</organism>
<dbReference type="CDD" id="cd02883">
    <property type="entry name" value="NUDIX_Hydrolase"/>
    <property type="match status" value="1"/>
</dbReference>
<proteinExistence type="predicted"/>
<dbReference type="PANTHER" id="PTHR43046">
    <property type="entry name" value="GDP-MANNOSE MANNOSYL HYDROLASE"/>
    <property type="match status" value="1"/>
</dbReference>
<accession>A0A5N5U5H8</accession>
<dbReference type="AlphaFoldDB" id="A0A5N5UML0"/>
<dbReference type="PRINTS" id="PR00502">
    <property type="entry name" value="NUDIXFAMILY"/>
</dbReference>
<evidence type="ECO:0000313" key="6">
    <source>
        <dbReference type="EMBL" id="KAB7514288.1"/>
    </source>
</evidence>
<dbReference type="InterPro" id="IPR000086">
    <property type="entry name" value="NUDIX_hydrolase_dom"/>
</dbReference>
<dbReference type="SUPFAM" id="SSF55811">
    <property type="entry name" value="Nudix"/>
    <property type="match status" value="1"/>
</dbReference>
<evidence type="ECO:0000256" key="3">
    <source>
        <dbReference type="SAM" id="MobiDB-lite"/>
    </source>
</evidence>
<dbReference type="Gene3D" id="3.90.79.10">
    <property type="entry name" value="Nucleoside Triphosphate Pyrophosphohydrolase"/>
    <property type="match status" value="1"/>
</dbReference>
<comment type="cofactor">
    <cofactor evidence="1">
        <name>Mg(2+)</name>
        <dbReference type="ChEBI" id="CHEBI:18420"/>
    </cofactor>
</comment>
<dbReference type="InterPro" id="IPR020476">
    <property type="entry name" value="Nudix_hydrolase"/>
</dbReference>